<dbReference type="InterPro" id="IPR003115">
    <property type="entry name" value="ParB_N"/>
</dbReference>
<evidence type="ECO:0000256" key="1">
    <source>
        <dbReference type="SAM" id="MobiDB-lite"/>
    </source>
</evidence>
<feature type="domain" description="ParB-like N-terminal" evidence="2">
    <location>
        <begin position="59"/>
        <end position="156"/>
    </location>
</feature>
<reference evidence="3 4" key="1">
    <citation type="submission" date="2016-04" db="EMBL/GenBank/DDBJ databases">
        <title>Acidithiobacillus ferrooxidans genome sequencing and assembly.</title>
        <authorList>
            <person name="Zhou Z."/>
        </authorList>
    </citation>
    <scope>NUCLEOTIDE SEQUENCE [LARGE SCALE GENOMIC DNA]</scope>
    <source>
        <strain evidence="3 4">BY0502</strain>
    </source>
</reference>
<dbReference type="SMART" id="SM00470">
    <property type="entry name" value="ParB"/>
    <property type="match status" value="1"/>
</dbReference>
<feature type="compositionally biased region" description="Basic and acidic residues" evidence="1">
    <location>
        <begin position="25"/>
        <end position="44"/>
    </location>
</feature>
<evidence type="ECO:0000313" key="3">
    <source>
        <dbReference type="EMBL" id="OAP93242.1"/>
    </source>
</evidence>
<accession>A0A179BNM5</accession>
<feature type="region of interest" description="Disordered" evidence="1">
    <location>
        <begin position="1"/>
        <end position="44"/>
    </location>
</feature>
<dbReference type="SUPFAM" id="SSF110849">
    <property type="entry name" value="ParB/Sulfiredoxin"/>
    <property type="match status" value="1"/>
</dbReference>
<dbReference type="PANTHER" id="PTHR33375:SF1">
    <property type="entry name" value="CHROMOSOME-PARTITIONING PROTEIN PARB-RELATED"/>
    <property type="match status" value="1"/>
</dbReference>
<evidence type="ECO:0000313" key="4">
    <source>
        <dbReference type="Proteomes" id="UP000078302"/>
    </source>
</evidence>
<dbReference type="AlphaFoldDB" id="A0A179BNM5"/>
<sequence length="331" mass="36349">MAEENAKPRKSMGLAARPQTTLSEEEIRSRAESLTDAPYEHPMDQRYKPETASAAGIAIEVRITQLMDNPLNPRSAYLEAEVMAMADSIRKNRVMNPLHIVTTDKPDTYTILSGHTRVRAIRQYLADDPRFDTVPAILHRHINLKEQAAIAFEENARRSEQRPVDVGLYWAKLLREGVFATTDELAGAMHTSKSTVSRMTAFAALAEGPLNLVLGDPDAFTFHHAAHINALQKSCGAETALKLAEMIVHYGLSIRESERTKASLERVLAQPQSTHRPSGARAIIKIDGQGTAVGKITTHADGRVNMAVTGLTEAGQQQLIEAIKNVFAKGE</sequence>
<dbReference type="EMBL" id="LVXZ01000013">
    <property type="protein sequence ID" value="OAP93242.1"/>
    <property type="molecule type" value="Genomic_DNA"/>
</dbReference>
<dbReference type="GO" id="GO:0005694">
    <property type="term" value="C:chromosome"/>
    <property type="evidence" value="ECO:0007669"/>
    <property type="project" value="TreeGrafter"/>
</dbReference>
<dbReference type="RefSeq" id="WP_064217931.1">
    <property type="nucleotide sequence ID" value="NZ_LVXZ01000013.1"/>
</dbReference>
<protein>
    <recommendedName>
        <fullName evidence="2">ParB-like N-terminal domain-containing protein</fullName>
    </recommendedName>
</protein>
<evidence type="ECO:0000259" key="2">
    <source>
        <dbReference type="SMART" id="SM00470"/>
    </source>
</evidence>
<dbReference type="InterPro" id="IPR036086">
    <property type="entry name" value="ParB/Sulfiredoxin_sf"/>
</dbReference>
<dbReference type="OrthoDB" id="8526040at2"/>
<dbReference type="GO" id="GO:0007059">
    <property type="term" value="P:chromosome segregation"/>
    <property type="evidence" value="ECO:0007669"/>
    <property type="project" value="TreeGrafter"/>
</dbReference>
<proteinExistence type="predicted"/>
<dbReference type="Gene3D" id="3.90.1530.30">
    <property type="match status" value="1"/>
</dbReference>
<gene>
    <name evidence="3" type="ORF">A4H96_01400</name>
</gene>
<dbReference type="InterPro" id="IPR050336">
    <property type="entry name" value="Chromosome_partition/occlusion"/>
</dbReference>
<comment type="caution">
    <text evidence="3">The sequence shown here is derived from an EMBL/GenBank/DDBJ whole genome shotgun (WGS) entry which is preliminary data.</text>
</comment>
<keyword evidence="4" id="KW-1185">Reference proteome</keyword>
<dbReference type="SUPFAM" id="SSF109709">
    <property type="entry name" value="KorB DNA-binding domain-like"/>
    <property type="match status" value="1"/>
</dbReference>
<dbReference type="PANTHER" id="PTHR33375">
    <property type="entry name" value="CHROMOSOME-PARTITIONING PROTEIN PARB-RELATED"/>
    <property type="match status" value="1"/>
</dbReference>
<dbReference type="Gene3D" id="1.10.10.2830">
    <property type="match status" value="1"/>
</dbReference>
<dbReference type="Proteomes" id="UP000078302">
    <property type="component" value="Unassembled WGS sequence"/>
</dbReference>
<organism evidence="3 4">
    <name type="scientific">Acidithiobacillus ferrooxidans</name>
    <name type="common">Thiobacillus ferrooxidans</name>
    <dbReference type="NCBI Taxonomy" id="920"/>
    <lineage>
        <taxon>Bacteria</taxon>
        <taxon>Pseudomonadati</taxon>
        <taxon>Pseudomonadota</taxon>
        <taxon>Acidithiobacillia</taxon>
        <taxon>Acidithiobacillales</taxon>
        <taxon>Acidithiobacillaceae</taxon>
        <taxon>Acidithiobacillus</taxon>
    </lineage>
</organism>
<dbReference type="Pfam" id="PF02195">
    <property type="entry name" value="ParB_N"/>
    <property type="match status" value="1"/>
</dbReference>
<name>A0A179BNM5_ACIFR</name>